<keyword evidence="4" id="KW-1185">Reference proteome</keyword>
<dbReference type="EMBL" id="JFBM01000070">
    <property type="protein sequence ID" value="KFU75406.1"/>
    <property type="molecule type" value="Genomic_DNA"/>
</dbReference>
<feature type="transmembrane region" description="Helical" evidence="2">
    <location>
        <begin position="88"/>
        <end position="121"/>
    </location>
</feature>
<keyword evidence="2" id="KW-0812">Transmembrane</keyword>
<comment type="caution">
    <text evidence="3">The sequence shown here is derived from an EMBL/GenBank/DDBJ whole genome shotgun (WGS) entry which is preliminary data.</text>
</comment>
<name>A0A2P2FFA7_AMYLU</name>
<proteinExistence type="predicted"/>
<evidence type="ECO:0000256" key="2">
    <source>
        <dbReference type="SAM" id="Phobius"/>
    </source>
</evidence>
<sequence length="144" mass="15747">MTSVPLASGDTPEETPREQENNPPATHNHHRECHPAEVSLDELLDLTSEPVGIITDPACRHLRRGPHWLNLLHHALFGSWDHARRALLYWFAVIGALVALVLAATPALQAGALGLAGLWWLHRRHTTGTPPNTEPPESTPAIAV</sequence>
<gene>
    <name evidence="3" type="ORF">BB31_41610</name>
</gene>
<feature type="region of interest" description="Disordered" evidence="1">
    <location>
        <begin position="1"/>
        <end position="31"/>
    </location>
</feature>
<organism evidence="3 4">
    <name type="scientific">Amycolatopsis lurida NRRL 2430</name>
    <dbReference type="NCBI Taxonomy" id="1460371"/>
    <lineage>
        <taxon>Bacteria</taxon>
        <taxon>Bacillati</taxon>
        <taxon>Actinomycetota</taxon>
        <taxon>Actinomycetes</taxon>
        <taxon>Pseudonocardiales</taxon>
        <taxon>Pseudonocardiaceae</taxon>
        <taxon>Amycolatopsis</taxon>
    </lineage>
</organism>
<evidence type="ECO:0000256" key="1">
    <source>
        <dbReference type="SAM" id="MobiDB-lite"/>
    </source>
</evidence>
<protein>
    <submittedName>
        <fullName evidence="3">Uncharacterized protein</fullName>
    </submittedName>
</protein>
<dbReference type="AlphaFoldDB" id="A0A2P2FFA7"/>
<evidence type="ECO:0000313" key="3">
    <source>
        <dbReference type="EMBL" id="KFU75406.1"/>
    </source>
</evidence>
<evidence type="ECO:0000313" key="4">
    <source>
        <dbReference type="Proteomes" id="UP000256220"/>
    </source>
</evidence>
<keyword evidence="2" id="KW-0472">Membrane</keyword>
<dbReference type="RefSeq" id="WP_034324366.1">
    <property type="nucleotide sequence ID" value="NZ_JFBM01000070.1"/>
</dbReference>
<reference evidence="3 4" key="1">
    <citation type="journal article" date="2014" name="Genome Announc.">
        <title>Draft Genome Sequence of Amycolatopsis lurida NRRL 2430, Producer of the Glycopeptide Family Antibiotic Ristocetin.</title>
        <authorList>
            <person name="Kwun M.J."/>
            <person name="Hong H.J."/>
        </authorList>
    </citation>
    <scope>NUCLEOTIDE SEQUENCE [LARGE SCALE GENOMIC DNA]</scope>
    <source>
        <strain evidence="3 4">NRRL 2430</strain>
    </source>
</reference>
<keyword evidence="2" id="KW-1133">Transmembrane helix</keyword>
<dbReference type="Proteomes" id="UP000256220">
    <property type="component" value="Unassembled WGS sequence"/>
</dbReference>
<accession>A0A2P2FFA7</accession>